<dbReference type="Pfam" id="PF07087">
    <property type="entry name" value="DUF1353"/>
    <property type="match status" value="1"/>
</dbReference>
<reference evidence="1" key="1">
    <citation type="submission" date="2020-03" db="EMBL/GenBank/DDBJ databases">
        <title>The deep terrestrial virosphere.</title>
        <authorList>
            <person name="Holmfeldt K."/>
            <person name="Nilsson E."/>
            <person name="Simone D."/>
            <person name="Lopez-Fernandez M."/>
            <person name="Wu X."/>
            <person name="de Brujin I."/>
            <person name="Lundin D."/>
            <person name="Andersson A."/>
            <person name="Bertilsson S."/>
            <person name="Dopson M."/>
        </authorList>
    </citation>
    <scope>NUCLEOTIDE SEQUENCE</scope>
    <source>
        <strain evidence="4">MM415A00131</strain>
        <strain evidence="2">MM415B00138</strain>
        <strain evidence="1">TM448A01279</strain>
        <strain evidence="3">TM448B00456</strain>
    </source>
</reference>
<sequence>MKSEFQTSLSARLKDETDCVWIIDKPLKYWSELLNRLIVVPPWFETKEPDEAGETEFFETDFASVPRVPLFYAMWGDRAHREAVLHDYLYRIDSNPVVSYSIANSIFLEAMKATGKSWRVRYPMYWGVVLGGWTAYHKKRVKDKI</sequence>
<dbReference type="EMBL" id="MT141578">
    <property type="protein sequence ID" value="QJA67961.1"/>
    <property type="molecule type" value="Genomic_DNA"/>
</dbReference>
<evidence type="ECO:0000313" key="2">
    <source>
        <dbReference type="EMBL" id="QJA67961.1"/>
    </source>
</evidence>
<evidence type="ECO:0000313" key="1">
    <source>
        <dbReference type="EMBL" id="QJA49260.1"/>
    </source>
</evidence>
<evidence type="ECO:0000313" key="4">
    <source>
        <dbReference type="EMBL" id="QJI05019.1"/>
    </source>
</evidence>
<dbReference type="EMBL" id="MT144127">
    <property type="protein sequence ID" value="QJA49260.1"/>
    <property type="molecule type" value="Genomic_DNA"/>
</dbReference>
<organism evidence="1">
    <name type="scientific">viral metagenome</name>
    <dbReference type="NCBI Taxonomy" id="1070528"/>
    <lineage>
        <taxon>unclassified sequences</taxon>
        <taxon>metagenomes</taxon>
        <taxon>organismal metagenomes</taxon>
    </lineage>
</organism>
<dbReference type="EMBL" id="MT145193">
    <property type="protein sequence ID" value="QJI05019.1"/>
    <property type="molecule type" value="Genomic_DNA"/>
</dbReference>
<proteinExistence type="predicted"/>
<gene>
    <name evidence="4" type="ORF">MM415A00131_0037</name>
    <name evidence="2" type="ORF">MM415B00138_0011</name>
    <name evidence="1" type="ORF">TM448A01279_0013</name>
    <name evidence="3" type="ORF">TM448B00456_0017</name>
</gene>
<accession>A0A6H1ZPY4</accession>
<protein>
    <recommendedName>
        <fullName evidence="5">DUF1353 domain-containing protein</fullName>
    </recommendedName>
</protein>
<dbReference type="AlphaFoldDB" id="A0A6H1ZPY4"/>
<name>A0A6H1ZPY4_9ZZZZ</name>
<dbReference type="EMBL" id="MT144622">
    <property type="protein sequence ID" value="QJH95536.1"/>
    <property type="molecule type" value="Genomic_DNA"/>
</dbReference>
<evidence type="ECO:0000313" key="3">
    <source>
        <dbReference type="EMBL" id="QJH95536.1"/>
    </source>
</evidence>
<evidence type="ECO:0008006" key="5">
    <source>
        <dbReference type="Google" id="ProtNLM"/>
    </source>
</evidence>
<dbReference type="InterPro" id="IPR010767">
    <property type="entry name" value="Phage_CGC-2007_Cje0229"/>
</dbReference>